<evidence type="ECO:0000313" key="2">
    <source>
        <dbReference type="Proteomes" id="UP001232159"/>
    </source>
</evidence>
<accession>A0AAE9T834</accession>
<reference evidence="1" key="1">
    <citation type="submission" date="2022-09" db="EMBL/GenBank/DDBJ databases">
        <authorList>
            <person name="Murray E."/>
            <person name="Buttimer C."/>
            <person name="Hill C."/>
        </authorList>
    </citation>
    <scope>NUCLEOTIDE SEQUENCE</scope>
</reference>
<sequence>MDTFNLKEGQTYVCTKSDISWWTEEKEYKVFLTSASDLVLVDDEKDTWDSEDLKDLIETSNTRFKLMEKKFDLNKLTTKQLINYVELLKEKDKAENHLNRFIEEMKK</sequence>
<evidence type="ECO:0000313" key="1">
    <source>
        <dbReference type="EMBL" id="UYE92514.1"/>
    </source>
</evidence>
<gene>
    <name evidence="1" type="ORF">H1_94</name>
</gene>
<dbReference type="Proteomes" id="UP001232159">
    <property type="component" value="Segment"/>
</dbReference>
<dbReference type="EMBL" id="OP534061">
    <property type="protein sequence ID" value="UYE92514.1"/>
    <property type="molecule type" value="Genomic_DNA"/>
</dbReference>
<name>A0AAE9T834_9CAUD</name>
<organism evidence="1 2">
    <name type="scientific">Enterococcus phage H1</name>
    <dbReference type="NCBI Taxonomy" id="2982918"/>
    <lineage>
        <taxon>Viruses</taxon>
        <taxon>Duplodnaviria</taxon>
        <taxon>Heunggongvirae</taxon>
        <taxon>Uroviricota</taxon>
        <taxon>Caudoviricetes</taxon>
    </lineage>
</organism>
<proteinExistence type="predicted"/>
<protein>
    <submittedName>
        <fullName evidence="1">Uncharacterized protein</fullName>
    </submittedName>
</protein>
<keyword evidence="2" id="KW-1185">Reference proteome</keyword>